<keyword evidence="3" id="KW-1185">Reference proteome</keyword>
<feature type="compositionally biased region" description="Basic and acidic residues" evidence="1">
    <location>
        <begin position="433"/>
        <end position="459"/>
    </location>
</feature>
<accession>A0A9K3CTC3</accession>
<feature type="region of interest" description="Disordered" evidence="1">
    <location>
        <begin position="433"/>
        <end position="464"/>
    </location>
</feature>
<proteinExistence type="predicted"/>
<evidence type="ECO:0000256" key="1">
    <source>
        <dbReference type="SAM" id="MobiDB-lite"/>
    </source>
</evidence>
<dbReference type="EMBL" id="BDIP01000738">
    <property type="protein sequence ID" value="GIQ82562.1"/>
    <property type="molecule type" value="Genomic_DNA"/>
</dbReference>
<dbReference type="Proteomes" id="UP000265618">
    <property type="component" value="Unassembled WGS sequence"/>
</dbReference>
<protein>
    <submittedName>
        <fullName evidence="2">Uncharacterized protein</fullName>
    </submittedName>
</protein>
<comment type="caution">
    <text evidence="2">The sequence shown here is derived from an EMBL/GenBank/DDBJ whole genome shotgun (WGS) entry which is preliminary data.</text>
</comment>
<name>A0A9K3CTC3_9EUKA</name>
<dbReference type="AlphaFoldDB" id="A0A9K3CTC3"/>
<sequence length="893" mass="97832">MSVSKDFADHYDPEVHALCVCLRRSLHGYLSTQDGYHPTQHWSQVKWEGVPTVRSTLRLLRQLVPTPQSSCVDTPVAADPVPVMLLWVSTVTKIMSRKRYSAVSGQVCTELARCMRHFLPSTEAHGDTSMAPRVRVPLPLMMGAISLFGMVATEAAAPSVALSLSVSVTSPSAGNERERETAGPEEDAIGVSNLFLTMLRVTQVIDAHEDKATVLIALTNFLTGASRSLCIDVAETLSLSHEWTATAVRELQEDREREGGSDSKDILRRKEGERQRIHLIVSLLYLQMQSLRHVTADMVQEHSLHTKVMAVLDLFNPTVLLEWEGVQTDRSARPNTYFSGNDLFYQRQTETGATKNKMSRSRIPPRDPEPVGVYAALSLGSAYHDTVLKKPSFQPCGALFDAVFAMLREQRVPALLGVTPLPTLLPHRRGMFFDKEGQGEGESGVKEERVGGLEKHPVTPRDANSGSSLVLTTIFTCVTTLAGVLLGEAGRVQGATQSLGTHTLCESIEKTLALIIQVTGDSGVVNTSACVSLVRESKWSDLQTEREGEGELERASNADAARARRLSRVKVLAGPLSSDTQSVTAFMGILGEAASEPSVPALISSINLMLQYLIPVVVRGDTVSPDVLARVGATLTQTHVVMTRLVQMEHSLKEAADRVRQKCRAEGTALSLSSQTREDTTAQLLESYVKLLHTVLALSPSPLSLPDPVIKGTLFEIEGWLDDRSSQTRNLLGWCVRALYRSECGGVFNVDTLLYVVQDLKCPVSLKHQFATELRNHIYNAVRSVHATPNGDTSEVVARVTCALTLITLVQAFYQAPLAATPKTLYYKRDTSSPTDLLHCCIRAITDNGKALHMASVLERIGMGPAIKEIFSRVVDLVRDPLLLKTMQKDFMQ</sequence>
<evidence type="ECO:0000313" key="3">
    <source>
        <dbReference type="Proteomes" id="UP000265618"/>
    </source>
</evidence>
<organism evidence="2 3">
    <name type="scientific">Kipferlia bialata</name>
    <dbReference type="NCBI Taxonomy" id="797122"/>
    <lineage>
        <taxon>Eukaryota</taxon>
        <taxon>Metamonada</taxon>
        <taxon>Carpediemonas-like organisms</taxon>
        <taxon>Kipferlia</taxon>
    </lineage>
</organism>
<gene>
    <name evidence="2" type="ORF">KIPB_003723</name>
</gene>
<evidence type="ECO:0000313" key="2">
    <source>
        <dbReference type="EMBL" id="GIQ82562.1"/>
    </source>
</evidence>
<reference evidence="2 3" key="1">
    <citation type="journal article" date="2018" name="PLoS ONE">
        <title>The draft genome of Kipferlia bialata reveals reductive genome evolution in fornicate parasites.</title>
        <authorList>
            <person name="Tanifuji G."/>
            <person name="Takabayashi S."/>
            <person name="Kume K."/>
            <person name="Takagi M."/>
            <person name="Nakayama T."/>
            <person name="Kamikawa R."/>
            <person name="Inagaki Y."/>
            <person name="Hashimoto T."/>
        </authorList>
    </citation>
    <scope>NUCLEOTIDE SEQUENCE [LARGE SCALE GENOMIC DNA]</scope>
    <source>
        <strain evidence="2">NY0173</strain>
    </source>
</reference>